<name>A0ABU6RSL9_9FABA</name>
<comment type="caution">
    <text evidence="1">The sequence shown here is derived from an EMBL/GenBank/DDBJ whole genome shotgun (WGS) entry which is preliminary data.</text>
</comment>
<reference evidence="1 2" key="1">
    <citation type="journal article" date="2023" name="Plants (Basel)">
        <title>Bridging the Gap: Combining Genomics and Transcriptomics Approaches to Understand Stylosanthes scabra, an Orphan Legume from the Brazilian Caatinga.</title>
        <authorList>
            <person name="Ferreira-Neto J.R.C."/>
            <person name="da Silva M.D."/>
            <person name="Binneck E."/>
            <person name="de Melo N.F."/>
            <person name="da Silva R.H."/>
            <person name="de Melo A.L.T.M."/>
            <person name="Pandolfi V."/>
            <person name="Bustamante F.O."/>
            <person name="Brasileiro-Vidal A.C."/>
            <person name="Benko-Iseppon A.M."/>
        </authorList>
    </citation>
    <scope>NUCLEOTIDE SEQUENCE [LARGE SCALE GENOMIC DNA]</scope>
    <source>
        <tissue evidence="1">Leaves</tissue>
    </source>
</reference>
<proteinExistence type="predicted"/>
<organism evidence="1 2">
    <name type="scientific">Stylosanthes scabra</name>
    <dbReference type="NCBI Taxonomy" id="79078"/>
    <lineage>
        <taxon>Eukaryota</taxon>
        <taxon>Viridiplantae</taxon>
        <taxon>Streptophyta</taxon>
        <taxon>Embryophyta</taxon>
        <taxon>Tracheophyta</taxon>
        <taxon>Spermatophyta</taxon>
        <taxon>Magnoliopsida</taxon>
        <taxon>eudicotyledons</taxon>
        <taxon>Gunneridae</taxon>
        <taxon>Pentapetalae</taxon>
        <taxon>rosids</taxon>
        <taxon>fabids</taxon>
        <taxon>Fabales</taxon>
        <taxon>Fabaceae</taxon>
        <taxon>Papilionoideae</taxon>
        <taxon>50 kb inversion clade</taxon>
        <taxon>dalbergioids sensu lato</taxon>
        <taxon>Dalbergieae</taxon>
        <taxon>Pterocarpus clade</taxon>
        <taxon>Stylosanthes</taxon>
    </lineage>
</organism>
<gene>
    <name evidence="1" type="ORF">PIB30_085097</name>
</gene>
<evidence type="ECO:0000313" key="1">
    <source>
        <dbReference type="EMBL" id="MED6127121.1"/>
    </source>
</evidence>
<protein>
    <submittedName>
        <fullName evidence="1">Uncharacterized protein</fullName>
    </submittedName>
</protein>
<dbReference type="Proteomes" id="UP001341840">
    <property type="component" value="Unassembled WGS sequence"/>
</dbReference>
<dbReference type="EMBL" id="JASCZI010031612">
    <property type="protein sequence ID" value="MED6127121.1"/>
    <property type="molecule type" value="Genomic_DNA"/>
</dbReference>
<keyword evidence="2" id="KW-1185">Reference proteome</keyword>
<evidence type="ECO:0000313" key="2">
    <source>
        <dbReference type="Proteomes" id="UP001341840"/>
    </source>
</evidence>
<accession>A0ABU6RSL9</accession>
<sequence length="164" mass="18146">MERRENERRMKEREGRTVFKCRSASRGRAMPITRARPQMGGPKALFSGLTRVRLEWNEHATLPVANPRAPSARVQTRQEEGAKAPCNLVASAECGQAHRTDSPRPSRGRARLAYAPLRWCGRAVAPVMKNLAISGRVAVPPGDNQEISWNNCTMVGCLPPSTFV</sequence>